<dbReference type="InterPro" id="IPR029045">
    <property type="entry name" value="ClpP/crotonase-like_dom_sf"/>
</dbReference>
<keyword evidence="3 4" id="KW-0456">Lyase</keyword>
<protein>
    <submittedName>
        <fullName evidence="4">Carnitinyl-CoA dehydratase</fullName>
        <ecNumber evidence="4">4.2.1.-</ecNumber>
    </submittedName>
</protein>
<evidence type="ECO:0000256" key="3">
    <source>
        <dbReference type="ARBA" id="ARBA00023239"/>
    </source>
</evidence>
<evidence type="ECO:0000313" key="5">
    <source>
        <dbReference type="Proteomes" id="UP000360750"/>
    </source>
</evidence>
<dbReference type="CDD" id="cd06558">
    <property type="entry name" value="crotonase-like"/>
    <property type="match status" value="1"/>
</dbReference>
<evidence type="ECO:0000256" key="1">
    <source>
        <dbReference type="ARBA" id="ARBA00005254"/>
    </source>
</evidence>
<accession>A0ABD7V1Q5</accession>
<dbReference type="RefSeq" id="WP_006901673.1">
    <property type="nucleotide sequence ID" value="NZ_CAACYD010000006.1"/>
</dbReference>
<dbReference type="GO" id="GO:0006629">
    <property type="term" value="P:lipid metabolic process"/>
    <property type="evidence" value="ECO:0007669"/>
    <property type="project" value="UniProtKB-KW"/>
</dbReference>
<dbReference type="Pfam" id="PF00378">
    <property type="entry name" value="ECH_1"/>
    <property type="match status" value="1"/>
</dbReference>
<comment type="similarity">
    <text evidence="1">Belongs to the enoyl-CoA hydratase/isomerase family.</text>
</comment>
<reference evidence="4 5" key="1">
    <citation type="submission" date="2019-02" db="EMBL/GenBank/DDBJ databases">
        <authorList>
            <consortium name="Pathogen Informatics"/>
        </authorList>
    </citation>
    <scope>NUCLEOTIDE SEQUENCE [LARGE SCALE GENOMIC DNA]</scope>
    <source>
        <strain evidence="4 5">3012STDY6756503</strain>
    </source>
</reference>
<dbReference type="GeneID" id="60749820"/>
<dbReference type="SUPFAM" id="SSF52096">
    <property type="entry name" value="ClpP/crotonase"/>
    <property type="match status" value="1"/>
</dbReference>
<dbReference type="NCBIfam" id="NF005925">
    <property type="entry name" value="PRK07938.1"/>
    <property type="match status" value="1"/>
</dbReference>
<dbReference type="PANTHER" id="PTHR11941">
    <property type="entry name" value="ENOYL-COA HYDRATASE-RELATED"/>
    <property type="match status" value="1"/>
</dbReference>
<sequence>MPITTTRTETGIVTVTVDYPPVNALPSAAWFELADAITDAGNDPATHVVVLRAEGRGFNAGVDIKEMQATEGYDALIGANRGCAAAFAAVYDCAVPVVVAVNGFCVGGGVGLVGNADVIVASDDAVFGLPEVDRGALGAATHLARLVPQHLMRTLYFTAKNVTAQQLEHFGSVYRVVPREQLLDAAMEVAGEIAAKDTRVIRAAKEAINNIDPVDVKASYRLEQGYTFELNLAGVADEHRDAFVATGKPLAEAKSGSTASTNGGHA</sequence>
<dbReference type="PANTHER" id="PTHR11941:SF169">
    <property type="entry name" value="(7AS)-7A-METHYL-1,5-DIOXO-2,3,5,6,7,7A-HEXAHYDRO-1H-INDENE-CARBOXYL-COA HYDROLASE"/>
    <property type="match status" value="1"/>
</dbReference>
<dbReference type="AlphaFoldDB" id="A0ABD7V1Q5"/>
<dbReference type="Proteomes" id="UP000360750">
    <property type="component" value="Unassembled WGS sequence"/>
</dbReference>
<keyword evidence="2" id="KW-0443">Lipid metabolism</keyword>
<proteinExistence type="inferred from homology"/>
<dbReference type="Gene3D" id="3.90.226.10">
    <property type="entry name" value="2-enoyl-CoA Hydratase, Chain A, domain 1"/>
    <property type="match status" value="1"/>
</dbReference>
<dbReference type="EMBL" id="CAACYD010000006">
    <property type="protein sequence ID" value="VFA88267.1"/>
    <property type="molecule type" value="Genomic_DNA"/>
</dbReference>
<gene>
    <name evidence="4" type="primary">caiD_6</name>
    <name evidence="4" type="ORF">NCTC8139_01810</name>
</gene>
<evidence type="ECO:0000256" key="2">
    <source>
        <dbReference type="ARBA" id="ARBA00023098"/>
    </source>
</evidence>
<dbReference type="GO" id="GO:0016829">
    <property type="term" value="F:lyase activity"/>
    <property type="evidence" value="ECO:0007669"/>
    <property type="project" value="UniProtKB-KW"/>
</dbReference>
<comment type="caution">
    <text evidence="4">The sequence shown here is derived from an EMBL/GenBank/DDBJ whole genome shotgun (WGS) entry which is preliminary data.</text>
</comment>
<evidence type="ECO:0000313" key="4">
    <source>
        <dbReference type="EMBL" id="VFA88267.1"/>
    </source>
</evidence>
<name>A0ABD7V1Q5_9ACTN</name>
<dbReference type="EC" id="4.2.1.-" evidence="4"/>
<dbReference type="InterPro" id="IPR001753">
    <property type="entry name" value="Enoyl-CoA_hydra/iso"/>
</dbReference>
<organism evidence="4 5">
    <name type="scientific">Gordonia paraffinivorans</name>
    <dbReference type="NCBI Taxonomy" id="175628"/>
    <lineage>
        <taxon>Bacteria</taxon>
        <taxon>Bacillati</taxon>
        <taxon>Actinomycetota</taxon>
        <taxon>Actinomycetes</taxon>
        <taxon>Mycobacteriales</taxon>
        <taxon>Gordoniaceae</taxon>
        <taxon>Gordonia</taxon>
    </lineage>
</organism>